<name>A0A0U1NYK3_9BACI</name>
<dbReference type="PANTHER" id="PTHR42879:SF2">
    <property type="entry name" value="3-OXOACYL-[ACYL-CARRIER-PROTEIN] REDUCTASE FABG"/>
    <property type="match status" value="1"/>
</dbReference>
<evidence type="ECO:0000256" key="3">
    <source>
        <dbReference type="RuleBase" id="RU000363"/>
    </source>
</evidence>
<accession>A0A0U1NYK3</accession>
<evidence type="ECO:0000313" key="5">
    <source>
        <dbReference type="Proteomes" id="UP000199087"/>
    </source>
</evidence>
<dbReference type="Pfam" id="PF00106">
    <property type="entry name" value="adh_short"/>
    <property type="match status" value="1"/>
</dbReference>
<dbReference type="PRINTS" id="PR00080">
    <property type="entry name" value="SDRFAMILY"/>
</dbReference>
<dbReference type="EMBL" id="CVRB01000003">
    <property type="protein sequence ID" value="CRK83057.1"/>
    <property type="molecule type" value="Genomic_DNA"/>
</dbReference>
<dbReference type="Proteomes" id="UP000199087">
    <property type="component" value="Unassembled WGS sequence"/>
</dbReference>
<sequence length="245" mass="26218">MEKRVVVITGAGKGIGLATARRFAKNGDLLALNYRNSGGELVEVVELAKENGGDAIVIQADLSVHEEAVNFINKVEEHYGKIDVLVNNAGILQSKPAHTIEWHEFNKMIDTNLGSTWSCTMTALPGMMERKSGRIINVSSELGLIGFPTYASYCASKGAIIALTKALAKEYAHLGILVNSVAPGPVATDMLKYDTIEYNDETRETVPLKRFGEPDEIAAVIEFIAGPGGTFLVGQIISPNGGTAI</sequence>
<dbReference type="RefSeq" id="WP_090635347.1">
    <property type="nucleotide sequence ID" value="NZ_CVRB01000003.1"/>
</dbReference>
<dbReference type="AlphaFoldDB" id="A0A0U1NYK3"/>
<dbReference type="FunFam" id="3.40.50.720:FF:000173">
    <property type="entry name" value="3-oxoacyl-[acyl-carrier protein] reductase"/>
    <property type="match status" value="1"/>
</dbReference>
<evidence type="ECO:0000313" key="4">
    <source>
        <dbReference type="EMBL" id="CRK83057.1"/>
    </source>
</evidence>
<reference evidence="5" key="1">
    <citation type="submission" date="2015-05" db="EMBL/GenBank/DDBJ databases">
        <authorList>
            <person name="Urmite Genomes"/>
        </authorList>
    </citation>
    <scope>NUCLEOTIDE SEQUENCE [LARGE SCALE GENOMIC DNA]</scope>
    <source>
        <strain evidence="5">LF1</strain>
    </source>
</reference>
<dbReference type="GO" id="GO:0032787">
    <property type="term" value="P:monocarboxylic acid metabolic process"/>
    <property type="evidence" value="ECO:0007669"/>
    <property type="project" value="UniProtKB-ARBA"/>
</dbReference>
<dbReference type="PRINTS" id="PR00081">
    <property type="entry name" value="GDHRDH"/>
</dbReference>
<evidence type="ECO:0000256" key="2">
    <source>
        <dbReference type="ARBA" id="ARBA00023002"/>
    </source>
</evidence>
<dbReference type="InterPro" id="IPR036291">
    <property type="entry name" value="NAD(P)-bd_dom_sf"/>
</dbReference>
<dbReference type="GO" id="GO:0016491">
    <property type="term" value="F:oxidoreductase activity"/>
    <property type="evidence" value="ECO:0007669"/>
    <property type="project" value="UniProtKB-KW"/>
</dbReference>
<organism evidence="4 5">
    <name type="scientific">Neobacillus massiliamazoniensis</name>
    <dbReference type="NCBI Taxonomy" id="1499688"/>
    <lineage>
        <taxon>Bacteria</taxon>
        <taxon>Bacillati</taxon>
        <taxon>Bacillota</taxon>
        <taxon>Bacilli</taxon>
        <taxon>Bacillales</taxon>
        <taxon>Bacillaceae</taxon>
        <taxon>Neobacillus</taxon>
    </lineage>
</organism>
<dbReference type="PROSITE" id="PS00061">
    <property type="entry name" value="ADH_SHORT"/>
    <property type="match status" value="1"/>
</dbReference>
<proteinExistence type="inferred from homology"/>
<dbReference type="SUPFAM" id="SSF51735">
    <property type="entry name" value="NAD(P)-binding Rossmann-fold domains"/>
    <property type="match status" value="1"/>
</dbReference>
<dbReference type="STRING" id="1499688.BN000_03014"/>
<evidence type="ECO:0000256" key="1">
    <source>
        <dbReference type="ARBA" id="ARBA00006484"/>
    </source>
</evidence>
<keyword evidence="2" id="KW-0560">Oxidoreductase</keyword>
<protein>
    <submittedName>
        <fullName evidence="4">Beta-ketoacyl-ACP reductase</fullName>
    </submittedName>
</protein>
<dbReference type="PANTHER" id="PTHR42879">
    <property type="entry name" value="3-OXOACYL-(ACYL-CARRIER-PROTEIN) REDUCTASE"/>
    <property type="match status" value="1"/>
</dbReference>
<keyword evidence="5" id="KW-1185">Reference proteome</keyword>
<dbReference type="InterPro" id="IPR020904">
    <property type="entry name" value="Sc_DH/Rdtase_CS"/>
</dbReference>
<dbReference type="Gene3D" id="3.40.50.720">
    <property type="entry name" value="NAD(P)-binding Rossmann-like Domain"/>
    <property type="match status" value="1"/>
</dbReference>
<dbReference type="OrthoDB" id="9803333at2"/>
<gene>
    <name evidence="4" type="primary">fabG1_2</name>
    <name evidence="4" type="ORF">BN000_03014</name>
</gene>
<comment type="similarity">
    <text evidence="1 3">Belongs to the short-chain dehydrogenases/reductases (SDR) family.</text>
</comment>
<dbReference type="InterPro" id="IPR002347">
    <property type="entry name" value="SDR_fam"/>
</dbReference>
<dbReference type="InterPro" id="IPR050259">
    <property type="entry name" value="SDR"/>
</dbReference>
<dbReference type="CDD" id="cd05233">
    <property type="entry name" value="SDR_c"/>
    <property type="match status" value="1"/>
</dbReference>